<evidence type="ECO:0000313" key="13">
    <source>
        <dbReference type="EMBL" id="WNM21176.1"/>
    </source>
</evidence>
<sequence length="607" mass="69777">MERDYQCDFSVKNAAFDGLTTLHFEDISLVPKQKDTLVRIQKLQTKVNFWKLLVGDVQLGKLEINNGFVQLVKNKKGSNFDAFIKSKKDTTSDKGVNYGKFVNRILSQFLNLIPTDLQVKSFDLKINDNGNKVVLDCSEMILKDKKLSSSIIVKSDLKEQIWNVSGFADPRDRKTDLVFSTSKNDTIKIPFLDKKFNLKTGFKSIHFVLDEMDMAHGNLHLKGFTSIQNLYVNHPKISKKEVFVNNAQLDYHFIFGERFIAVDSTSKVQINKLILKPFLSYSNDEDKIYSLQLEIPKIKAQDFIESLPKGLFTHIEGMQAQGNFNYKLNFEYNNHHPDDLVFESKLTPEKLKITQYGEADLSKINTEFVYRAIEKGIPQRPIIVGNSNPFFTPLTEISPYLQKCVLTSEDPSFMQHRGFINDAFKQSIAKNIRTKKFARGASTISMQLVKNVFLTREKTLSRKLEEILLVYILENQRIASKERMLEVYFNVIEFGPNVYGIGEASAFYFQKKPIDLTLNECLFLATIIPRPKGFMYKFDGNQQLKSFVKQENKFLTNVMLRRKVLEPNDTIGQHFALKINGPAEFFLKNKAAAKTEIDSSSIDEFDF</sequence>
<gene>
    <name evidence="13" type="ORF">RN605_10850</name>
    <name evidence="12" type="ORF">RN608_03680</name>
</gene>
<dbReference type="InterPro" id="IPR036950">
    <property type="entry name" value="PBP_transglycosylase"/>
</dbReference>
<keyword evidence="7" id="KW-0573">Peptidoglycan synthesis</keyword>
<evidence type="ECO:0000256" key="2">
    <source>
        <dbReference type="ARBA" id="ARBA00022519"/>
    </source>
</evidence>
<dbReference type="GO" id="GO:0071555">
    <property type="term" value="P:cell wall organization"/>
    <property type="evidence" value="ECO:0007669"/>
    <property type="project" value="UniProtKB-KW"/>
</dbReference>
<dbReference type="PANTHER" id="PTHR30400">
    <property type="entry name" value="MONOFUNCTIONAL BIOSYNTHETIC PEPTIDOGLYCAN TRANSGLYCOSYLASE"/>
    <property type="match status" value="1"/>
</dbReference>
<evidence type="ECO:0000256" key="9">
    <source>
        <dbReference type="ARBA" id="ARBA00023136"/>
    </source>
</evidence>
<evidence type="ECO:0000256" key="5">
    <source>
        <dbReference type="ARBA" id="ARBA00022692"/>
    </source>
</evidence>
<dbReference type="RefSeq" id="WP_313324723.1">
    <property type="nucleotide sequence ID" value="NZ_CP134878.1"/>
</dbReference>
<keyword evidence="4" id="KW-0808">Transferase</keyword>
<evidence type="ECO:0000313" key="14">
    <source>
        <dbReference type="Proteomes" id="UP001304515"/>
    </source>
</evidence>
<dbReference type="GO" id="GO:0009252">
    <property type="term" value="P:peptidoglycan biosynthetic process"/>
    <property type="evidence" value="ECO:0007669"/>
    <property type="project" value="UniProtKB-KW"/>
</dbReference>
<dbReference type="GO" id="GO:0008360">
    <property type="term" value="P:regulation of cell shape"/>
    <property type="evidence" value="ECO:0007669"/>
    <property type="project" value="UniProtKB-KW"/>
</dbReference>
<protein>
    <submittedName>
        <fullName evidence="12">Biosynthetic peptidoglycan transglycosylase</fullName>
    </submittedName>
</protein>
<feature type="domain" description="Glycosyl transferase family 51" evidence="11">
    <location>
        <begin position="389"/>
        <end position="536"/>
    </location>
</feature>
<keyword evidence="9" id="KW-0472">Membrane</keyword>
<evidence type="ECO:0000256" key="8">
    <source>
        <dbReference type="ARBA" id="ARBA00022989"/>
    </source>
</evidence>
<organism evidence="12">
    <name type="scientific">Flavobacterium capsici</name>
    <dbReference type="NCBI Taxonomy" id="3075618"/>
    <lineage>
        <taxon>Bacteria</taxon>
        <taxon>Pseudomonadati</taxon>
        <taxon>Bacteroidota</taxon>
        <taxon>Flavobacteriia</taxon>
        <taxon>Flavobacteriales</taxon>
        <taxon>Flavobacteriaceae</taxon>
        <taxon>Flavobacterium</taxon>
    </lineage>
</organism>
<accession>A0AA96EZF9</accession>
<evidence type="ECO:0000256" key="4">
    <source>
        <dbReference type="ARBA" id="ARBA00022679"/>
    </source>
</evidence>
<evidence type="ECO:0000313" key="12">
    <source>
        <dbReference type="EMBL" id="WNM19787.1"/>
    </source>
</evidence>
<evidence type="ECO:0000259" key="11">
    <source>
        <dbReference type="Pfam" id="PF00912"/>
    </source>
</evidence>
<dbReference type="GO" id="GO:0016763">
    <property type="term" value="F:pentosyltransferase activity"/>
    <property type="evidence" value="ECO:0007669"/>
    <property type="project" value="InterPro"/>
</dbReference>
<dbReference type="Gene3D" id="1.10.3810.10">
    <property type="entry name" value="Biosynthetic peptidoglycan transglycosylase-like"/>
    <property type="match status" value="1"/>
</dbReference>
<dbReference type="InterPro" id="IPR001264">
    <property type="entry name" value="Glyco_trans_51"/>
</dbReference>
<keyword evidence="8" id="KW-1133">Transmembrane helix</keyword>
<dbReference type="KEGG" id="fcj:RN605_10850"/>
<keyword evidence="2" id="KW-0997">Cell inner membrane</keyword>
<reference evidence="12 14" key="1">
    <citation type="submission" date="2023-09" db="EMBL/GenBank/DDBJ databases">
        <title>Flavobacterium sp. a novel bacteria isolate from Pepper rhizosphere.</title>
        <authorList>
            <person name="Peng Y."/>
            <person name="Lee J."/>
        </authorList>
    </citation>
    <scope>NUCLEOTIDE SEQUENCE</scope>
    <source>
        <strain evidence="12">PMR2A8</strain>
        <strain evidence="13 14">PMTSA4</strain>
    </source>
</reference>
<evidence type="ECO:0000256" key="1">
    <source>
        <dbReference type="ARBA" id="ARBA00022475"/>
    </source>
</evidence>
<accession>A0AA96F486</accession>
<dbReference type="AlphaFoldDB" id="A0AA96EZF9"/>
<dbReference type="GO" id="GO:0009274">
    <property type="term" value="C:peptidoglycan-based cell wall"/>
    <property type="evidence" value="ECO:0007669"/>
    <property type="project" value="InterPro"/>
</dbReference>
<dbReference type="InterPro" id="IPR023346">
    <property type="entry name" value="Lysozyme-like_dom_sf"/>
</dbReference>
<keyword evidence="14" id="KW-1185">Reference proteome</keyword>
<dbReference type="EMBL" id="CP134878">
    <property type="protein sequence ID" value="WNM19787.1"/>
    <property type="molecule type" value="Genomic_DNA"/>
</dbReference>
<dbReference type="Proteomes" id="UP001304515">
    <property type="component" value="Chromosome"/>
</dbReference>
<name>A0AA96EZF9_9FLAO</name>
<evidence type="ECO:0000256" key="10">
    <source>
        <dbReference type="ARBA" id="ARBA00023316"/>
    </source>
</evidence>
<keyword evidence="1" id="KW-1003">Cell membrane</keyword>
<evidence type="ECO:0000256" key="3">
    <source>
        <dbReference type="ARBA" id="ARBA00022676"/>
    </source>
</evidence>
<dbReference type="EMBL" id="CP134890">
    <property type="protein sequence ID" value="WNM21176.1"/>
    <property type="molecule type" value="Genomic_DNA"/>
</dbReference>
<dbReference type="InterPro" id="IPR011812">
    <property type="entry name" value="Pep_trsgly"/>
</dbReference>
<evidence type="ECO:0000256" key="6">
    <source>
        <dbReference type="ARBA" id="ARBA00022960"/>
    </source>
</evidence>
<dbReference type="GO" id="GO:0016020">
    <property type="term" value="C:membrane"/>
    <property type="evidence" value="ECO:0007669"/>
    <property type="project" value="InterPro"/>
</dbReference>
<evidence type="ECO:0000256" key="7">
    <source>
        <dbReference type="ARBA" id="ARBA00022984"/>
    </source>
</evidence>
<keyword evidence="10" id="KW-0961">Cell wall biogenesis/degradation</keyword>
<keyword evidence="3" id="KW-0328">Glycosyltransferase</keyword>
<dbReference type="SUPFAM" id="SSF53955">
    <property type="entry name" value="Lysozyme-like"/>
    <property type="match status" value="1"/>
</dbReference>
<keyword evidence="6" id="KW-0133">Cell shape</keyword>
<dbReference type="Pfam" id="PF00912">
    <property type="entry name" value="Transgly"/>
    <property type="match status" value="1"/>
</dbReference>
<keyword evidence="5" id="KW-0812">Transmembrane</keyword>
<proteinExistence type="predicted"/>
<dbReference type="PANTHER" id="PTHR30400:SF0">
    <property type="entry name" value="BIOSYNTHETIC PEPTIDOGLYCAN TRANSGLYCOSYLASE"/>
    <property type="match status" value="1"/>
</dbReference>